<name>A0A9D3W9R1_9ROSI</name>
<dbReference type="AlphaFoldDB" id="A0A9D3W9R1"/>
<organism evidence="1 2">
    <name type="scientific">Gossypium stocksii</name>
    <dbReference type="NCBI Taxonomy" id="47602"/>
    <lineage>
        <taxon>Eukaryota</taxon>
        <taxon>Viridiplantae</taxon>
        <taxon>Streptophyta</taxon>
        <taxon>Embryophyta</taxon>
        <taxon>Tracheophyta</taxon>
        <taxon>Spermatophyta</taxon>
        <taxon>Magnoliopsida</taxon>
        <taxon>eudicotyledons</taxon>
        <taxon>Gunneridae</taxon>
        <taxon>Pentapetalae</taxon>
        <taxon>rosids</taxon>
        <taxon>malvids</taxon>
        <taxon>Malvales</taxon>
        <taxon>Malvaceae</taxon>
        <taxon>Malvoideae</taxon>
        <taxon>Gossypium</taxon>
    </lineage>
</organism>
<reference evidence="1 2" key="1">
    <citation type="journal article" date="2021" name="Plant Biotechnol. J.">
        <title>Multi-omics assisted identification of the key and species-specific regulatory components of drought-tolerant mechanisms in Gossypium stocksii.</title>
        <authorList>
            <person name="Yu D."/>
            <person name="Ke L."/>
            <person name="Zhang D."/>
            <person name="Wu Y."/>
            <person name="Sun Y."/>
            <person name="Mei J."/>
            <person name="Sun J."/>
            <person name="Sun Y."/>
        </authorList>
    </citation>
    <scope>NUCLEOTIDE SEQUENCE [LARGE SCALE GENOMIC DNA]</scope>
    <source>
        <strain evidence="2">cv. E1</strain>
        <tissue evidence="1">Leaf</tissue>
    </source>
</reference>
<keyword evidence="2" id="KW-1185">Reference proteome</keyword>
<feature type="non-terminal residue" evidence="1">
    <location>
        <position position="1"/>
    </location>
</feature>
<comment type="caution">
    <text evidence="1">The sequence shown here is derived from an EMBL/GenBank/DDBJ whole genome shotgun (WGS) entry which is preliminary data.</text>
</comment>
<sequence>CIDIDLALREEQPTPLTMANRMSSMIMSTTFQKPLGVHNLKRLLKLKVSLTKLRNILPKMVRLR</sequence>
<accession>A0A9D3W9R1</accession>
<dbReference type="Proteomes" id="UP000828251">
    <property type="component" value="Unassembled WGS sequence"/>
</dbReference>
<evidence type="ECO:0000313" key="1">
    <source>
        <dbReference type="EMBL" id="KAH1114708.1"/>
    </source>
</evidence>
<gene>
    <name evidence="1" type="ORF">J1N35_008086</name>
</gene>
<dbReference type="EMBL" id="JAIQCV010000003">
    <property type="protein sequence ID" value="KAH1114708.1"/>
    <property type="molecule type" value="Genomic_DNA"/>
</dbReference>
<proteinExistence type="predicted"/>
<evidence type="ECO:0000313" key="2">
    <source>
        <dbReference type="Proteomes" id="UP000828251"/>
    </source>
</evidence>
<protein>
    <submittedName>
        <fullName evidence="1">Uncharacterized protein</fullName>
    </submittedName>
</protein>